<comment type="caution">
    <text evidence="2">The sequence shown here is derived from an EMBL/GenBank/DDBJ whole genome shotgun (WGS) entry which is preliminary data.</text>
</comment>
<dbReference type="EMBL" id="LXQA010096625">
    <property type="protein sequence ID" value="MCI15468.1"/>
    <property type="molecule type" value="Genomic_DNA"/>
</dbReference>
<keyword evidence="2" id="KW-0371">Homeobox</keyword>
<sequence length="53" mass="5946">VAKRAKVDLLHQYDIKQAHVAEIEPRKTQRSAVEMPSSFSEDDETAETSSSLD</sequence>
<reference evidence="2 3" key="1">
    <citation type="journal article" date="2018" name="Front. Plant Sci.">
        <title>Red Clover (Trifolium pratense) and Zigzag Clover (T. medium) - A Picture of Genomic Similarities and Differences.</title>
        <authorList>
            <person name="Dluhosova J."/>
            <person name="Istvanek J."/>
            <person name="Nedelnik J."/>
            <person name="Repkova J."/>
        </authorList>
    </citation>
    <scope>NUCLEOTIDE SEQUENCE [LARGE SCALE GENOMIC DNA]</scope>
    <source>
        <strain evidence="3">cv. 10/8</strain>
        <tissue evidence="2">Leaf</tissue>
    </source>
</reference>
<evidence type="ECO:0000313" key="3">
    <source>
        <dbReference type="Proteomes" id="UP000265520"/>
    </source>
</evidence>
<proteinExistence type="predicted"/>
<dbReference type="GO" id="GO:0003677">
    <property type="term" value="F:DNA binding"/>
    <property type="evidence" value="ECO:0007669"/>
    <property type="project" value="UniProtKB-KW"/>
</dbReference>
<organism evidence="2 3">
    <name type="scientific">Trifolium medium</name>
    <dbReference type="NCBI Taxonomy" id="97028"/>
    <lineage>
        <taxon>Eukaryota</taxon>
        <taxon>Viridiplantae</taxon>
        <taxon>Streptophyta</taxon>
        <taxon>Embryophyta</taxon>
        <taxon>Tracheophyta</taxon>
        <taxon>Spermatophyta</taxon>
        <taxon>Magnoliopsida</taxon>
        <taxon>eudicotyledons</taxon>
        <taxon>Gunneridae</taxon>
        <taxon>Pentapetalae</taxon>
        <taxon>rosids</taxon>
        <taxon>fabids</taxon>
        <taxon>Fabales</taxon>
        <taxon>Fabaceae</taxon>
        <taxon>Papilionoideae</taxon>
        <taxon>50 kb inversion clade</taxon>
        <taxon>NPAAA clade</taxon>
        <taxon>Hologalegina</taxon>
        <taxon>IRL clade</taxon>
        <taxon>Trifolieae</taxon>
        <taxon>Trifolium</taxon>
    </lineage>
</organism>
<keyword evidence="3" id="KW-1185">Reference proteome</keyword>
<evidence type="ECO:0000256" key="1">
    <source>
        <dbReference type="SAM" id="MobiDB-lite"/>
    </source>
</evidence>
<dbReference type="Proteomes" id="UP000265520">
    <property type="component" value="Unassembled WGS sequence"/>
</dbReference>
<name>A0A392PTP8_9FABA</name>
<dbReference type="AlphaFoldDB" id="A0A392PTP8"/>
<feature type="region of interest" description="Disordered" evidence="1">
    <location>
        <begin position="25"/>
        <end position="53"/>
    </location>
</feature>
<protein>
    <submittedName>
        <fullName evidence="2">Homeobox leucine zipper protein</fullName>
    </submittedName>
</protein>
<accession>A0A392PTP8</accession>
<evidence type="ECO:0000313" key="2">
    <source>
        <dbReference type="EMBL" id="MCI15468.1"/>
    </source>
</evidence>
<feature type="non-terminal residue" evidence="2">
    <location>
        <position position="1"/>
    </location>
</feature>
<keyword evidence="2" id="KW-0238">DNA-binding</keyword>